<feature type="domain" description="Glycosyl transferase family 1" evidence="1">
    <location>
        <begin position="184"/>
        <end position="301"/>
    </location>
</feature>
<name>A0ABU0D7U8_9BACI</name>
<feature type="domain" description="Glycosyltransferase subfamily 4-like N-terminal" evidence="2">
    <location>
        <begin position="17"/>
        <end position="174"/>
    </location>
</feature>
<dbReference type="Pfam" id="PF13439">
    <property type="entry name" value="Glyco_transf_4"/>
    <property type="match status" value="1"/>
</dbReference>
<sequence length="383" mass="43932">MGGPLRVLHVAVNMNRGGAETLIMNLYRNIDRSKIQFDFLTCKQGDYDKEIISLGGRIHRIPYISEVGHFKYKKELNHFFLKNSQYTIVHSHLDKMSGFVLNAAKKACIPVRISHSHSTRSEGGYIARLYKWFSGKLLQKSATHLIACSEHAAKWLFPRDYKNAKVLKNGIDTSKFAFSKEMRKIVRKELEIEDNFFVIGHVGRFSHVKNHRLLIEVFAKLHKNNQNSILILAGDGPLKSSIQKRVKELNLHKNVKFIGIRNDIERILQALDVFVFPSFYEGVPVSLIEAQAAGLPCIISDQITRDIDLDLNLINFVPLNDPIIWVDRIMEKVSVIQRASFDSNVFLNKGFDIKSTAKHMTDYYFKCNEVSTLENTNYIYADI</sequence>
<organism evidence="3 4">
    <name type="scientific">Lederbergia wuyishanensis</name>
    <dbReference type="NCBI Taxonomy" id="1347903"/>
    <lineage>
        <taxon>Bacteria</taxon>
        <taxon>Bacillati</taxon>
        <taxon>Bacillota</taxon>
        <taxon>Bacilli</taxon>
        <taxon>Bacillales</taxon>
        <taxon>Bacillaceae</taxon>
        <taxon>Lederbergia</taxon>
    </lineage>
</organism>
<dbReference type="CDD" id="cd03812">
    <property type="entry name" value="GT4_CapH-like"/>
    <property type="match status" value="1"/>
</dbReference>
<dbReference type="Proteomes" id="UP001232343">
    <property type="component" value="Unassembled WGS sequence"/>
</dbReference>
<evidence type="ECO:0000259" key="2">
    <source>
        <dbReference type="Pfam" id="PF13439"/>
    </source>
</evidence>
<dbReference type="InterPro" id="IPR001296">
    <property type="entry name" value="Glyco_trans_1"/>
</dbReference>
<dbReference type="Pfam" id="PF00534">
    <property type="entry name" value="Glycos_transf_1"/>
    <property type="match status" value="1"/>
</dbReference>
<evidence type="ECO:0000313" key="3">
    <source>
        <dbReference type="EMBL" id="MDQ0344457.1"/>
    </source>
</evidence>
<evidence type="ECO:0000313" key="4">
    <source>
        <dbReference type="Proteomes" id="UP001232343"/>
    </source>
</evidence>
<dbReference type="PANTHER" id="PTHR45947">
    <property type="entry name" value="SULFOQUINOVOSYL TRANSFERASE SQD2"/>
    <property type="match status" value="1"/>
</dbReference>
<dbReference type="InterPro" id="IPR028098">
    <property type="entry name" value="Glyco_trans_4-like_N"/>
</dbReference>
<reference evidence="3 4" key="1">
    <citation type="submission" date="2023-07" db="EMBL/GenBank/DDBJ databases">
        <title>Genomic Encyclopedia of Type Strains, Phase IV (KMG-IV): sequencing the most valuable type-strain genomes for metagenomic binning, comparative biology and taxonomic classification.</title>
        <authorList>
            <person name="Goeker M."/>
        </authorList>
    </citation>
    <scope>NUCLEOTIDE SEQUENCE [LARGE SCALE GENOMIC DNA]</scope>
    <source>
        <strain evidence="3 4">DSM 27848</strain>
    </source>
</reference>
<evidence type="ECO:0000259" key="1">
    <source>
        <dbReference type="Pfam" id="PF00534"/>
    </source>
</evidence>
<dbReference type="InterPro" id="IPR050194">
    <property type="entry name" value="Glycosyltransferase_grp1"/>
</dbReference>
<accession>A0ABU0D7U8</accession>
<dbReference type="PANTHER" id="PTHR45947:SF14">
    <property type="entry name" value="SLL1723 PROTEIN"/>
    <property type="match status" value="1"/>
</dbReference>
<keyword evidence="4" id="KW-1185">Reference proteome</keyword>
<gene>
    <name evidence="3" type="ORF">J2S14_003300</name>
</gene>
<dbReference type="EMBL" id="JAUSUO010000009">
    <property type="protein sequence ID" value="MDQ0344457.1"/>
    <property type="molecule type" value="Genomic_DNA"/>
</dbReference>
<comment type="caution">
    <text evidence="3">The sequence shown here is derived from an EMBL/GenBank/DDBJ whole genome shotgun (WGS) entry which is preliminary data.</text>
</comment>
<dbReference type="RefSeq" id="WP_244682715.1">
    <property type="nucleotide sequence ID" value="NZ_JALIRM010000012.1"/>
</dbReference>
<protein>
    <submittedName>
        <fullName evidence="3">Glycosyltransferase involved in cell wall biosynthesis</fullName>
    </submittedName>
</protein>
<dbReference type="Gene3D" id="3.40.50.2000">
    <property type="entry name" value="Glycogen Phosphorylase B"/>
    <property type="match status" value="2"/>
</dbReference>
<dbReference type="SUPFAM" id="SSF53756">
    <property type="entry name" value="UDP-Glycosyltransferase/glycogen phosphorylase"/>
    <property type="match status" value="1"/>
</dbReference>
<proteinExistence type="predicted"/>